<organism evidence="17 18">
    <name type="scientific">Gleimia coleocanis DSM 15436</name>
    <dbReference type="NCBI Taxonomy" id="525245"/>
    <lineage>
        <taxon>Bacteria</taxon>
        <taxon>Bacillati</taxon>
        <taxon>Actinomycetota</taxon>
        <taxon>Actinomycetes</taxon>
        <taxon>Actinomycetales</taxon>
        <taxon>Actinomycetaceae</taxon>
        <taxon>Gleimia</taxon>
    </lineage>
</organism>
<dbReference type="PANTHER" id="PTHR11451">
    <property type="entry name" value="THREONINE-TRNA LIGASE"/>
    <property type="match status" value="1"/>
</dbReference>
<gene>
    <name evidence="14 17" type="primary">thrS</name>
    <name evidence="17" type="ORF">HMPREF0044_1351</name>
</gene>
<dbReference type="FunFam" id="3.30.930.10:FF:000019">
    <property type="entry name" value="Threonine--tRNA ligase"/>
    <property type="match status" value="1"/>
</dbReference>
<keyword evidence="12 14" id="KW-0030">Aminoacyl-tRNA synthetase</keyword>
<evidence type="ECO:0000313" key="18">
    <source>
        <dbReference type="Proteomes" id="UP000010301"/>
    </source>
</evidence>
<dbReference type="InterPro" id="IPR004095">
    <property type="entry name" value="TGS"/>
</dbReference>
<dbReference type="InterPro" id="IPR033728">
    <property type="entry name" value="ThrRS_core"/>
</dbReference>
<keyword evidence="8 14" id="KW-0862">Zinc</keyword>
<evidence type="ECO:0000256" key="7">
    <source>
        <dbReference type="ARBA" id="ARBA00022741"/>
    </source>
</evidence>
<evidence type="ECO:0000256" key="12">
    <source>
        <dbReference type="ARBA" id="ARBA00023146"/>
    </source>
</evidence>
<dbReference type="CDD" id="cd00771">
    <property type="entry name" value="ThrRS_core"/>
    <property type="match status" value="1"/>
</dbReference>
<keyword evidence="3 14" id="KW-0963">Cytoplasm</keyword>
<dbReference type="InterPro" id="IPR004154">
    <property type="entry name" value="Anticodon-bd"/>
</dbReference>
<keyword evidence="5 14" id="KW-0436">Ligase</keyword>
<dbReference type="Pfam" id="PF00587">
    <property type="entry name" value="tRNA-synt_2b"/>
    <property type="match status" value="1"/>
</dbReference>
<keyword evidence="18" id="KW-1185">Reference proteome</keyword>
<evidence type="ECO:0000256" key="5">
    <source>
        <dbReference type="ARBA" id="ARBA00022598"/>
    </source>
</evidence>
<dbReference type="HOGENOM" id="CLU_008554_0_1_11"/>
<dbReference type="InterPro" id="IPR045864">
    <property type="entry name" value="aa-tRNA-synth_II/BPL/LPL"/>
</dbReference>
<dbReference type="Gene3D" id="3.30.980.10">
    <property type="entry name" value="Threonyl-trna Synthetase, Chain A, domain 2"/>
    <property type="match status" value="1"/>
</dbReference>
<name>C0W1R1_9ACTO</name>
<feature type="binding site" evidence="14">
    <location>
        <position position="538"/>
    </location>
    <ligand>
        <name>Zn(2+)</name>
        <dbReference type="ChEBI" id="CHEBI:29105"/>
        <note>catalytic</note>
    </ligand>
</feature>
<dbReference type="CDD" id="cd00860">
    <property type="entry name" value="ThrRS_anticodon"/>
    <property type="match status" value="1"/>
</dbReference>
<keyword evidence="10 14" id="KW-0694">RNA-binding</keyword>
<dbReference type="NCBIfam" id="TIGR00418">
    <property type="entry name" value="thrS"/>
    <property type="match status" value="1"/>
</dbReference>
<evidence type="ECO:0000256" key="11">
    <source>
        <dbReference type="ARBA" id="ARBA00022917"/>
    </source>
</evidence>
<dbReference type="STRING" id="525245.HMPREF0044_1351"/>
<evidence type="ECO:0000256" key="9">
    <source>
        <dbReference type="ARBA" id="ARBA00022840"/>
    </source>
</evidence>
<dbReference type="InterPro" id="IPR002320">
    <property type="entry name" value="Thr-tRNA-ligase_IIa"/>
</dbReference>
<dbReference type="PANTHER" id="PTHR11451:SF44">
    <property type="entry name" value="THREONINE--TRNA LIGASE, CHLOROPLASTIC_MITOCHONDRIAL 2"/>
    <property type="match status" value="1"/>
</dbReference>
<comment type="subcellular location">
    <subcellularLocation>
        <location evidence="1 14">Cytoplasm</location>
    </subcellularLocation>
</comment>
<dbReference type="EC" id="6.1.1.3" evidence="14"/>
<dbReference type="PROSITE" id="PS50862">
    <property type="entry name" value="AA_TRNA_LIGASE_II"/>
    <property type="match status" value="1"/>
</dbReference>
<keyword evidence="11 14" id="KW-0648">Protein biosynthesis</keyword>
<accession>C0W1R1</accession>
<dbReference type="PRINTS" id="PR01047">
    <property type="entry name" value="TRNASYNTHTHR"/>
</dbReference>
<keyword evidence="9 14" id="KW-0067">ATP-binding</keyword>
<dbReference type="InterPro" id="IPR047246">
    <property type="entry name" value="ThrRS_anticodon"/>
</dbReference>
<evidence type="ECO:0000256" key="1">
    <source>
        <dbReference type="ARBA" id="ARBA00004496"/>
    </source>
</evidence>
<comment type="cofactor">
    <cofactor evidence="14">
        <name>Zn(2+)</name>
        <dbReference type="ChEBI" id="CHEBI:29105"/>
    </cofactor>
    <text evidence="14">Binds 1 zinc ion per subunit.</text>
</comment>
<dbReference type="eggNOG" id="COG0441">
    <property type="taxonomic scope" value="Bacteria"/>
</dbReference>
<evidence type="ECO:0000256" key="4">
    <source>
        <dbReference type="ARBA" id="ARBA00022555"/>
    </source>
</evidence>
<evidence type="ECO:0000256" key="13">
    <source>
        <dbReference type="ARBA" id="ARBA00049515"/>
    </source>
</evidence>
<feature type="domain" description="TGS" evidence="16">
    <location>
        <begin position="1"/>
        <end position="57"/>
    </location>
</feature>
<dbReference type="InterPro" id="IPR006195">
    <property type="entry name" value="aa-tRNA-synth_II"/>
</dbReference>
<dbReference type="Gene3D" id="3.30.930.10">
    <property type="entry name" value="Bira Bifunctional Protein, Domain 2"/>
    <property type="match status" value="1"/>
</dbReference>
<keyword evidence="4 14" id="KW-0820">tRNA-binding</keyword>
<dbReference type="PROSITE" id="PS51880">
    <property type="entry name" value="TGS"/>
    <property type="match status" value="1"/>
</dbReference>
<feature type="domain" description="Aminoacyl-transfer RNA synthetases class-II family profile" evidence="15">
    <location>
        <begin position="285"/>
        <end position="561"/>
    </location>
</feature>
<comment type="subunit">
    <text evidence="14">Homodimer.</text>
</comment>
<dbReference type="InterPro" id="IPR018163">
    <property type="entry name" value="Thr/Ala-tRNA-synth_IIc_edit"/>
</dbReference>
<protein>
    <recommendedName>
        <fullName evidence="14">Threonine--tRNA ligase</fullName>
        <ecNumber evidence="14">6.1.1.3</ecNumber>
    </recommendedName>
    <alternativeName>
        <fullName evidence="14">Threonyl-tRNA synthetase</fullName>
        <shortName evidence="14">ThrRS</shortName>
    </alternativeName>
</protein>
<dbReference type="GO" id="GO:0005524">
    <property type="term" value="F:ATP binding"/>
    <property type="evidence" value="ECO:0007669"/>
    <property type="project" value="UniProtKB-UniRule"/>
</dbReference>
<dbReference type="InterPro" id="IPR002314">
    <property type="entry name" value="aa-tRNA-synt_IIb"/>
</dbReference>
<evidence type="ECO:0000256" key="8">
    <source>
        <dbReference type="ARBA" id="ARBA00022833"/>
    </source>
</evidence>
<dbReference type="AlphaFoldDB" id="C0W1R1"/>
<dbReference type="FunFam" id="3.40.50.800:FF:000001">
    <property type="entry name" value="Threonine--tRNA ligase"/>
    <property type="match status" value="1"/>
</dbReference>
<sequence length="665" mass="74538">MADIQVVIDGEEKQIAAGLTGLDYYASEKEIIAMYVDGVETDLSAEIPADAEIKGININSDAGLAILRHSCTHVMAQAVQQLNPQVDLGIGPPVTDGFYYDFGNVEPFTPEDLKEIEKVMKRIVKEGQSFVRRVVTEEEARAELADQPHKLHLIGAKGSDLGEGAAVEVGGGELTIYDNVRRNGEVAWSDLCRGPHIPNTKLIGNGFALMKTSAAYWLGNQKNAQLQRIYGTAWPTKEELAAYLHRLSEAEKRDHRKLGTELDLFSFPDEIGSGLACFHPKGGIIRMEMEEYSRKRHVQAGYDFVYSPHITKGALFEKSGHLSWYKDGMYPALSIDEERNPETGEITKAGQDYYLKPMNCPMHNLIFASRGRSYRELPLRLFEFGTVYRYEKSGVVHGLARGRGFTQDDAHIYCTREQMKDELTSLLTFVLDLLKDYGLNDFYLELSTKNEEKFVGDDATWEEATRTLAEVAEASGLQLVPDPGGAAFYGPKISVQAKDAIGRTWQMSTIQLDFNLPERFELEYTAPDGTRQRPVMIHRALFGSIERFFAVLTEHYAGAFPAWLAPVQVRCIPVAEKFEDYLEEIAKQLRAEGVRVEIDRSDDRFGKKIRNASKDKVPFTLIAGGDDVDANAVSFRLRDGSQDNQVPVAEAVERILTVIRERRND</sequence>
<feature type="binding site" evidence="14">
    <location>
        <position position="360"/>
    </location>
    <ligand>
        <name>Zn(2+)</name>
        <dbReference type="ChEBI" id="CHEBI:29105"/>
        <note>catalytic</note>
    </ligand>
</feature>
<dbReference type="SMART" id="SM00863">
    <property type="entry name" value="tRNA_SAD"/>
    <property type="match status" value="1"/>
</dbReference>
<dbReference type="RefSeq" id="WP_006546209.1">
    <property type="nucleotide sequence ID" value="NZ_DS999540.1"/>
</dbReference>
<keyword evidence="6 14" id="KW-0479">Metal-binding</keyword>
<feature type="binding site" evidence="14">
    <location>
        <position position="411"/>
    </location>
    <ligand>
        <name>Zn(2+)</name>
        <dbReference type="ChEBI" id="CHEBI:29105"/>
        <note>catalytic</note>
    </ligand>
</feature>
<comment type="caution">
    <text evidence="17">The sequence shown here is derived from an EMBL/GenBank/DDBJ whole genome shotgun (WGS) entry which is preliminary data.</text>
</comment>
<dbReference type="Pfam" id="PF07973">
    <property type="entry name" value="tRNA_SAD"/>
    <property type="match status" value="1"/>
</dbReference>
<dbReference type="Gene3D" id="3.30.54.20">
    <property type="match status" value="1"/>
</dbReference>
<evidence type="ECO:0000259" key="15">
    <source>
        <dbReference type="PROSITE" id="PS50862"/>
    </source>
</evidence>
<dbReference type="SUPFAM" id="SSF55681">
    <property type="entry name" value="Class II aaRS and biotin synthetases"/>
    <property type="match status" value="1"/>
</dbReference>
<evidence type="ECO:0000259" key="16">
    <source>
        <dbReference type="PROSITE" id="PS51880"/>
    </source>
</evidence>
<evidence type="ECO:0000256" key="3">
    <source>
        <dbReference type="ARBA" id="ARBA00022490"/>
    </source>
</evidence>
<dbReference type="InterPro" id="IPR012947">
    <property type="entry name" value="tRNA_SAD"/>
</dbReference>
<dbReference type="EMBL" id="ACFG01000034">
    <property type="protein sequence ID" value="EEH63427.1"/>
    <property type="molecule type" value="Genomic_DNA"/>
</dbReference>
<dbReference type="SUPFAM" id="SSF55186">
    <property type="entry name" value="ThrRS/AlaRS common domain"/>
    <property type="match status" value="1"/>
</dbReference>
<dbReference type="GO" id="GO:0005737">
    <property type="term" value="C:cytoplasm"/>
    <property type="evidence" value="ECO:0007669"/>
    <property type="project" value="UniProtKB-SubCell"/>
</dbReference>
<dbReference type="Gene3D" id="3.40.50.800">
    <property type="entry name" value="Anticodon-binding domain"/>
    <property type="match status" value="1"/>
</dbReference>
<dbReference type="FunFam" id="3.30.54.20:FF:000003">
    <property type="entry name" value="Threonine--tRNA ligase"/>
    <property type="match status" value="1"/>
</dbReference>
<comment type="caution">
    <text evidence="14">Lacks conserved residue(s) required for the propagation of feature annotation.</text>
</comment>
<evidence type="ECO:0000256" key="14">
    <source>
        <dbReference type="HAMAP-Rule" id="MF_00184"/>
    </source>
</evidence>
<dbReference type="GO" id="GO:0004829">
    <property type="term" value="F:threonine-tRNA ligase activity"/>
    <property type="evidence" value="ECO:0007669"/>
    <property type="project" value="UniProtKB-UniRule"/>
</dbReference>
<dbReference type="InterPro" id="IPR036621">
    <property type="entry name" value="Anticodon-bd_dom_sf"/>
</dbReference>
<proteinExistence type="inferred from homology"/>
<dbReference type="GO" id="GO:0000049">
    <property type="term" value="F:tRNA binding"/>
    <property type="evidence" value="ECO:0007669"/>
    <property type="project" value="UniProtKB-KW"/>
</dbReference>
<evidence type="ECO:0000313" key="17">
    <source>
        <dbReference type="EMBL" id="EEH63427.1"/>
    </source>
</evidence>
<dbReference type="Pfam" id="PF03129">
    <property type="entry name" value="HGTP_anticodon"/>
    <property type="match status" value="1"/>
</dbReference>
<dbReference type="SUPFAM" id="SSF52954">
    <property type="entry name" value="Class II aaRS ABD-related"/>
    <property type="match status" value="1"/>
</dbReference>
<dbReference type="GO" id="GO:0046872">
    <property type="term" value="F:metal ion binding"/>
    <property type="evidence" value="ECO:0007669"/>
    <property type="project" value="UniProtKB-KW"/>
</dbReference>
<dbReference type="GO" id="GO:0006435">
    <property type="term" value="P:threonyl-tRNA aminoacylation"/>
    <property type="evidence" value="ECO:0007669"/>
    <property type="project" value="UniProtKB-UniRule"/>
</dbReference>
<dbReference type="OrthoDB" id="9802304at2"/>
<dbReference type="Proteomes" id="UP000010301">
    <property type="component" value="Unassembled WGS sequence"/>
</dbReference>
<evidence type="ECO:0000256" key="10">
    <source>
        <dbReference type="ARBA" id="ARBA00022884"/>
    </source>
</evidence>
<dbReference type="HAMAP" id="MF_00184">
    <property type="entry name" value="Thr_tRNA_synth"/>
    <property type="match status" value="1"/>
</dbReference>
<keyword evidence="7 14" id="KW-0547">Nucleotide-binding</keyword>
<comment type="catalytic activity">
    <reaction evidence="13 14">
        <text>tRNA(Thr) + L-threonine + ATP = L-threonyl-tRNA(Thr) + AMP + diphosphate + H(+)</text>
        <dbReference type="Rhea" id="RHEA:24624"/>
        <dbReference type="Rhea" id="RHEA-COMP:9670"/>
        <dbReference type="Rhea" id="RHEA-COMP:9704"/>
        <dbReference type="ChEBI" id="CHEBI:15378"/>
        <dbReference type="ChEBI" id="CHEBI:30616"/>
        <dbReference type="ChEBI" id="CHEBI:33019"/>
        <dbReference type="ChEBI" id="CHEBI:57926"/>
        <dbReference type="ChEBI" id="CHEBI:78442"/>
        <dbReference type="ChEBI" id="CHEBI:78534"/>
        <dbReference type="ChEBI" id="CHEBI:456215"/>
        <dbReference type="EC" id="6.1.1.3"/>
    </reaction>
</comment>
<reference evidence="17 18" key="1">
    <citation type="submission" date="2009-01" db="EMBL/GenBank/DDBJ databases">
        <authorList>
            <person name="Qin X."/>
            <person name="Bachman B."/>
            <person name="Battles P."/>
            <person name="Bell A."/>
            <person name="Bess C."/>
            <person name="Bickham C."/>
            <person name="Chaboub L."/>
            <person name="Chen D."/>
            <person name="Coyle M."/>
            <person name="Deiros D.R."/>
            <person name="Dinh H."/>
            <person name="Forbes L."/>
            <person name="Fowler G."/>
            <person name="Francisco L."/>
            <person name="Fu Q."/>
            <person name="Gubbala S."/>
            <person name="Hale W."/>
            <person name="Han Y."/>
            <person name="Hemphill L."/>
            <person name="Highlander S.K."/>
            <person name="Hirani K."/>
            <person name="Hogues M."/>
            <person name="Jackson L."/>
            <person name="Jakkamsetti A."/>
            <person name="Javaid M."/>
            <person name="Jiang H."/>
            <person name="Korchina V."/>
            <person name="Kovar C."/>
            <person name="Lara F."/>
            <person name="Lee S."/>
            <person name="Mata R."/>
            <person name="Mathew T."/>
            <person name="Moen C."/>
            <person name="Morales K."/>
            <person name="Munidasa M."/>
            <person name="Nazareth L."/>
            <person name="Ngo R."/>
            <person name="Nguyen L."/>
            <person name="Okwuonu G."/>
            <person name="Ongeri F."/>
            <person name="Patil S."/>
            <person name="Petrosino J."/>
            <person name="Pham C."/>
            <person name="Pham P."/>
            <person name="Pu L.-L."/>
            <person name="Puazo M."/>
            <person name="Raj R."/>
            <person name="Reid J."/>
            <person name="Rouhana J."/>
            <person name="Saada N."/>
            <person name="Shang Y."/>
            <person name="Simmons D."/>
            <person name="Thornton R."/>
            <person name="Warren J."/>
            <person name="Weissenberger G."/>
            <person name="Zhang J."/>
            <person name="Zhang L."/>
            <person name="Zhou C."/>
            <person name="Zhu D."/>
            <person name="Muzny D."/>
            <person name="Worley K."/>
            <person name="Gibbs R."/>
        </authorList>
    </citation>
    <scope>NUCLEOTIDE SEQUENCE [LARGE SCALE GENOMIC DNA]</scope>
    <source>
        <strain evidence="17 18">DSM 15436</strain>
    </source>
</reference>
<evidence type="ECO:0000256" key="2">
    <source>
        <dbReference type="ARBA" id="ARBA00008226"/>
    </source>
</evidence>
<evidence type="ECO:0000256" key="6">
    <source>
        <dbReference type="ARBA" id="ARBA00022723"/>
    </source>
</evidence>
<comment type="similarity">
    <text evidence="2 14">Belongs to the class-II aminoacyl-tRNA synthetase family.</text>
</comment>